<feature type="domain" description="Mechanosensitive ion channel MscS C-terminal" evidence="9">
    <location>
        <begin position="174"/>
        <end position="256"/>
    </location>
</feature>
<protein>
    <submittedName>
        <fullName evidence="11">Mechanosensitive ion channel</fullName>
    </submittedName>
</protein>
<dbReference type="Gene3D" id="1.10.287.1260">
    <property type="match status" value="1"/>
</dbReference>
<evidence type="ECO:0000256" key="2">
    <source>
        <dbReference type="ARBA" id="ARBA00008017"/>
    </source>
</evidence>
<evidence type="ECO:0000256" key="4">
    <source>
        <dbReference type="ARBA" id="ARBA00022692"/>
    </source>
</evidence>
<evidence type="ECO:0000259" key="10">
    <source>
        <dbReference type="Pfam" id="PF21088"/>
    </source>
</evidence>
<dbReference type="InterPro" id="IPR045275">
    <property type="entry name" value="MscS_archaea/bacteria_type"/>
</dbReference>
<comment type="similarity">
    <text evidence="2">Belongs to the MscS (TC 1.A.23) family.</text>
</comment>
<evidence type="ECO:0000256" key="6">
    <source>
        <dbReference type="ARBA" id="ARBA00023136"/>
    </source>
</evidence>
<dbReference type="InterPro" id="IPR049142">
    <property type="entry name" value="MS_channel_1st"/>
</dbReference>
<evidence type="ECO:0000256" key="5">
    <source>
        <dbReference type="ARBA" id="ARBA00022989"/>
    </source>
</evidence>
<gene>
    <name evidence="11" type="ORF">KJ970_16665</name>
</gene>
<dbReference type="Pfam" id="PF21082">
    <property type="entry name" value="MS_channel_3rd"/>
    <property type="match status" value="1"/>
</dbReference>
<proteinExistence type="inferred from homology"/>
<dbReference type="PANTHER" id="PTHR30221:SF1">
    <property type="entry name" value="SMALL-CONDUCTANCE MECHANOSENSITIVE CHANNEL"/>
    <property type="match status" value="1"/>
</dbReference>
<evidence type="ECO:0000313" key="12">
    <source>
        <dbReference type="Proteomes" id="UP000777784"/>
    </source>
</evidence>
<dbReference type="InterPro" id="IPR011066">
    <property type="entry name" value="MscS_channel_C_sf"/>
</dbReference>
<dbReference type="InterPro" id="IPR023408">
    <property type="entry name" value="MscS_beta-dom_sf"/>
</dbReference>
<dbReference type="Pfam" id="PF00924">
    <property type="entry name" value="MS_channel_2nd"/>
    <property type="match status" value="1"/>
</dbReference>
<dbReference type="InterPro" id="IPR011014">
    <property type="entry name" value="MscS_channel_TM-2"/>
</dbReference>
<dbReference type="InterPro" id="IPR006685">
    <property type="entry name" value="MscS_channel_2nd"/>
</dbReference>
<evidence type="ECO:0000313" key="11">
    <source>
        <dbReference type="EMBL" id="MBU2692549.1"/>
    </source>
</evidence>
<comment type="subcellular location">
    <subcellularLocation>
        <location evidence="1">Cell membrane</location>
        <topology evidence="1">Multi-pass membrane protein</topology>
    </subcellularLocation>
</comment>
<keyword evidence="6 7" id="KW-0472">Membrane</keyword>
<evidence type="ECO:0000259" key="8">
    <source>
        <dbReference type="Pfam" id="PF00924"/>
    </source>
</evidence>
<dbReference type="Proteomes" id="UP000777784">
    <property type="component" value="Unassembled WGS sequence"/>
</dbReference>
<feature type="domain" description="Mechanosensitive ion channel MscS" evidence="8">
    <location>
        <begin position="102"/>
        <end position="167"/>
    </location>
</feature>
<comment type="caution">
    <text evidence="11">The sequence shown here is derived from an EMBL/GenBank/DDBJ whole genome shotgun (WGS) entry which is preliminary data.</text>
</comment>
<evidence type="ECO:0000259" key="9">
    <source>
        <dbReference type="Pfam" id="PF21082"/>
    </source>
</evidence>
<dbReference type="InterPro" id="IPR010920">
    <property type="entry name" value="LSM_dom_sf"/>
</dbReference>
<feature type="transmembrane region" description="Helical" evidence="7">
    <location>
        <begin position="53"/>
        <end position="75"/>
    </location>
</feature>
<dbReference type="EMBL" id="JAHJDP010000095">
    <property type="protein sequence ID" value="MBU2692549.1"/>
    <property type="molecule type" value="Genomic_DNA"/>
</dbReference>
<organism evidence="11 12">
    <name type="scientific">Eiseniibacteriota bacterium</name>
    <dbReference type="NCBI Taxonomy" id="2212470"/>
    <lineage>
        <taxon>Bacteria</taxon>
        <taxon>Candidatus Eiseniibacteriota</taxon>
    </lineage>
</organism>
<keyword evidence="5 7" id="KW-1133">Transmembrane helix</keyword>
<dbReference type="PANTHER" id="PTHR30221">
    <property type="entry name" value="SMALL-CONDUCTANCE MECHANOSENSITIVE CHANNEL"/>
    <property type="match status" value="1"/>
</dbReference>
<dbReference type="SUPFAM" id="SSF82689">
    <property type="entry name" value="Mechanosensitive channel protein MscS (YggB), C-terminal domain"/>
    <property type="match status" value="1"/>
</dbReference>
<dbReference type="GO" id="GO:0005886">
    <property type="term" value="C:plasma membrane"/>
    <property type="evidence" value="ECO:0007669"/>
    <property type="project" value="UniProtKB-SubCell"/>
</dbReference>
<sequence length="268" mass="29126">MENTMDTLVKFATTSGLRVIGAILIFIAGRIFAGMARRLVHKTLTRTETDPTLISFLCTLTYAAILVFTVLAILAKFGIQTASFVAVLGAAGFAVGFALQGSLGNFAAGIMLLIFRPFKTGDFIEAAGTAGTVKDVQLFNTVLATPDNVKIIIPNGKLYGDIIKNYSAFDIRRVDLVIGIGYGSSIQAAFDAVTGLIKADSRILKDPEHQIAVTELADSSVNLVIRTWVNKVDYWNVKFDLQRSIKETFDEKGIEIPFPQRVVHMVSS</sequence>
<dbReference type="Pfam" id="PF05552">
    <property type="entry name" value="MS_channel_1st_1"/>
    <property type="match status" value="1"/>
</dbReference>
<dbReference type="GO" id="GO:0008381">
    <property type="term" value="F:mechanosensitive monoatomic ion channel activity"/>
    <property type="evidence" value="ECO:0007669"/>
    <property type="project" value="InterPro"/>
</dbReference>
<keyword evidence="4 7" id="KW-0812">Transmembrane</keyword>
<evidence type="ECO:0000256" key="7">
    <source>
        <dbReference type="SAM" id="Phobius"/>
    </source>
</evidence>
<dbReference type="SUPFAM" id="SSF50182">
    <property type="entry name" value="Sm-like ribonucleoproteins"/>
    <property type="match status" value="1"/>
</dbReference>
<feature type="transmembrane region" description="Helical" evidence="7">
    <location>
        <begin position="87"/>
        <end position="115"/>
    </location>
</feature>
<evidence type="ECO:0000256" key="3">
    <source>
        <dbReference type="ARBA" id="ARBA00022475"/>
    </source>
</evidence>
<dbReference type="Pfam" id="PF21088">
    <property type="entry name" value="MS_channel_1st"/>
    <property type="match status" value="1"/>
</dbReference>
<feature type="domain" description="Mechanosensitive ion channel transmembrane helices 2/3" evidence="10">
    <location>
        <begin position="59"/>
        <end position="100"/>
    </location>
</feature>
<dbReference type="Gene3D" id="2.30.30.60">
    <property type="match status" value="1"/>
</dbReference>
<feature type="transmembrane region" description="Helical" evidence="7">
    <location>
        <begin position="15"/>
        <end position="33"/>
    </location>
</feature>
<accession>A0A948RZP1</accession>
<dbReference type="AlphaFoldDB" id="A0A948RZP1"/>
<dbReference type="Gene3D" id="3.30.70.100">
    <property type="match status" value="1"/>
</dbReference>
<evidence type="ECO:0000256" key="1">
    <source>
        <dbReference type="ARBA" id="ARBA00004651"/>
    </source>
</evidence>
<keyword evidence="3" id="KW-1003">Cell membrane</keyword>
<dbReference type="InterPro" id="IPR008910">
    <property type="entry name" value="MSC_TM_helix"/>
</dbReference>
<dbReference type="SUPFAM" id="SSF82861">
    <property type="entry name" value="Mechanosensitive channel protein MscS (YggB), transmembrane region"/>
    <property type="match status" value="1"/>
</dbReference>
<reference evidence="11" key="1">
    <citation type="submission" date="2021-05" db="EMBL/GenBank/DDBJ databases">
        <title>Energy efficiency and biological interactions define the core microbiome of deep oligotrophic groundwater.</title>
        <authorList>
            <person name="Mehrshad M."/>
            <person name="Lopez-Fernandez M."/>
            <person name="Bell E."/>
            <person name="Bernier-Latmani R."/>
            <person name="Bertilsson S."/>
            <person name="Dopson M."/>
        </authorList>
    </citation>
    <scope>NUCLEOTIDE SEQUENCE</scope>
    <source>
        <strain evidence="11">Modern_marine.mb.64</strain>
    </source>
</reference>
<name>A0A948RZP1_UNCEI</name>
<dbReference type="InterPro" id="IPR049278">
    <property type="entry name" value="MS_channel_C"/>
</dbReference>